<name>A0A1G4EBX4_PLAVI</name>
<dbReference type="VEuPathDB" id="PlasmoDB:PVW1_050006700"/>
<evidence type="ECO:0000313" key="3">
    <source>
        <dbReference type="Proteomes" id="UP000305196"/>
    </source>
</evidence>
<dbReference type="InterPro" id="IPR008780">
    <property type="entry name" value="Plasmodium_Vir"/>
</dbReference>
<gene>
    <name evidence="2" type="ORF">PVC01_000036200</name>
</gene>
<dbReference type="AlphaFoldDB" id="A0A1G4EBX4"/>
<proteinExistence type="predicted"/>
<reference evidence="2 3" key="1">
    <citation type="submission" date="2016-07" db="EMBL/GenBank/DDBJ databases">
        <authorList>
            <consortium name="Pathogen Informatics"/>
        </authorList>
    </citation>
    <scope>NUCLEOTIDE SEQUENCE [LARGE SCALE GENOMIC DNA]</scope>
</reference>
<feature type="compositionally biased region" description="Basic and acidic residues" evidence="1">
    <location>
        <begin position="219"/>
        <end position="230"/>
    </location>
</feature>
<accession>A0A1G4EBX4</accession>
<dbReference type="Proteomes" id="UP000305196">
    <property type="component" value="Unassembled WGS sequence"/>
</dbReference>
<organism evidence="2 3">
    <name type="scientific">Plasmodium vivax</name>
    <name type="common">malaria parasite P. vivax</name>
    <dbReference type="NCBI Taxonomy" id="5855"/>
    <lineage>
        <taxon>Eukaryota</taxon>
        <taxon>Sar</taxon>
        <taxon>Alveolata</taxon>
        <taxon>Apicomplexa</taxon>
        <taxon>Aconoidasida</taxon>
        <taxon>Haemosporida</taxon>
        <taxon>Plasmodiidae</taxon>
        <taxon>Plasmodium</taxon>
        <taxon>Plasmodium (Plasmodium)</taxon>
    </lineage>
</organism>
<dbReference type="VEuPathDB" id="PlasmoDB:PVP01_0009670"/>
<protein>
    <submittedName>
        <fullName evidence="2">VIR protein</fullName>
    </submittedName>
</protein>
<evidence type="ECO:0000313" key="2">
    <source>
        <dbReference type="EMBL" id="SCA81790.1"/>
    </source>
</evidence>
<dbReference type="VEuPathDB" id="PlasmoDB:PVPAM_000024500"/>
<dbReference type="Pfam" id="PF05795">
    <property type="entry name" value="Plasmodium_Vir"/>
    <property type="match status" value="1"/>
</dbReference>
<evidence type="ECO:0000256" key="1">
    <source>
        <dbReference type="SAM" id="MobiDB-lite"/>
    </source>
</evidence>
<dbReference type="EMBL" id="FLYI01000077">
    <property type="protein sequence ID" value="SCA81790.1"/>
    <property type="molecule type" value="Genomic_DNA"/>
</dbReference>
<sequence>MGNILGDDSLKLLRTKRNYKKFDEEYGTCKGVMFYPAATEELSDFGGFPLISDKILKAVCYVYNESKTSNFDDDTCNFLYFWLGNMLFSNLKDTKFVSEVIIRLYQRLNENPNQSVCDIPHISMQEKDFQRIKLIFDYSQDYYNYKLDLASYNPPCNGEYRKYLMTYVDNYKHLYKECIEQNRRHSYCTEFLKYYDVTKHGDLYSWKCNLTETLSKAQPSEREAENKERQAQLGLSSGRGGVEQPLQQTYETAQVYQGIPNPLSPYPKMPEEGIVSTTPDGTSPTIISKSVTGAVSVAGALVPSYLLYNYTPAGNLINKLLGRTTRMNHNPLTEAQLMNNFYQPEQFNSERSGYNISYRPV</sequence>
<feature type="region of interest" description="Disordered" evidence="1">
    <location>
        <begin position="217"/>
        <end position="240"/>
    </location>
</feature>